<feature type="domain" description="DUF7136" evidence="2">
    <location>
        <begin position="24"/>
        <end position="239"/>
    </location>
</feature>
<protein>
    <recommendedName>
        <fullName evidence="2">DUF7136 domain-containing protein</fullName>
    </recommendedName>
</protein>
<feature type="chain" id="PRO_5040429636" description="DUF7136 domain-containing protein" evidence="1">
    <location>
        <begin position="26"/>
        <end position="268"/>
    </location>
</feature>
<accession>A0A9P5LE10</accession>
<organism evidence="3 4">
    <name type="scientific">Cylindrodendrum hubeiense</name>
    <dbReference type="NCBI Taxonomy" id="595255"/>
    <lineage>
        <taxon>Eukaryota</taxon>
        <taxon>Fungi</taxon>
        <taxon>Dikarya</taxon>
        <taxon>Ascomycota</taxon>
        <taxon>Pezizomycotina</taxon>
        <taxon>Sordariomycetes</taxon>
        <taxon>Hypocreomycetidae</taxon>
        <taxon>Hypocreales</taxon>
        <taxon>Nectriaceae</taxon>
        <taxon>Cylindrodendrum</taxon>
    </lineage>
</organism>
<dbReference type="InterPro" id="IPR055560">
    <property type="entry name" value="DUF7136"/>
</dbReference>
<keyword evidence="1" id="KW-0732">Signal</keyword>
<evidence type="ECO:0000256" key="1">
    <source>
        <dbReference type="SAM" id="SignalP"/>
    </source>
</evidence>
<dbReference type="Pfam" id="PF23584">
    <property type="entry name" value="DUF7136"/>
    <property type="match status" value="1"/>
</dbReference>
<dbReference type="AlphaFoldDB" id="A0A9P5LE10"/>
<keyword evidence="4" id="KW-1185">Reference proteome</keyword>
<proteinExistence type="predicted"/>
<dbReference type="Proteomes" id="UP000722485">
    <property type="component" value="Unassembled WGS sequence"/>
</dbReference>
<evidence type="ECO:0000259" key="2">
    <source>
        <dbReference type="Pfam" id="PF23584"/>
    </source>
</evidence>
<name>A0A9P5LE10_9HYPO</name>
<comment type="caution">
    <text evidence="3">The sequence shown here is derived from an EMBL/GenBank/DDBJ whole genome shotgun (WGS) entry which is preliminary data.</text>
</comment>
<evidence type="ECO:0000313" key="4">
    <source>
        <dbReference type="Proteomes" id="UP000722485"/>
    </source>
</evidence>
<evidence type="ECO:0000313" key="3">
    <source>
        <dbReference type="EMBL" id="KAF7547587.1"/>
    </source>
</evidence>
<gene>
    <name evidence="3" type="ORF">G7Z17_g7615</name>
</gene>
<sequence length="268" mass="28892">MHVFSRSLAFLAPWLLLAAASNVSGIIEVDLVFPRNDTYAPFPLLPVVFGFRNTELLKFIYARVKFYGRPYDNDNITADGISATWNLLGTNYSANDPYFEYYAYPRIFNTEGIWEIAWELVWNTCTAESLSRDDGAHFYTNYLSGSVVFTTKNSSQEIDFAASTNNKTCSKSVGAAVNITDTLEVPSGSEWFGGDTCAIAGFLPTPSPCEITIDDATASSMSSSITSAACVFPTPPISCPSDDQSGAPRLAVGGMACLAAAFGGLGYI</sequence>
<feature type="signal peptide" evidence="1">
    <location>
        <begin position="1"/>
        <end position="25"/>
    </location>
</feature>
<reference evidence="3" key="1">
    <citation type="submission" date="2020-03" db="EMBL/GenBank/DDBJ databases">
        <title>Draft Genome Sequence of Cylindrodendrum hubeiense.</title>
        <authorList>
            <person name="Buettner E."/>
            <person name="Kellner H."/>
        </authorList>
    </citation>
    <scope>NUCLEOTIDE SEQUENCE</scope>
    <source>
        <strain evidence="3">IHI 201604</strain>
    </source>
</reference>
<dbReference type="OrthoDB" id="4490227at2759"/>
<dbReference type="EMBL" id="JAANBB010000174">
    <property type="protein sequence ID" value="KAF7547587.1"/>
    <property type="molecule type" value="Genomic_DNA"/>
</dbReference>